<evidence type="ECO:0000256" key="1">
    <source>
        <dbReference type="ARBA" id="ARBA00001974"/>
    </source>
</evidence>
<dbReference type="InterPro" id="IPR006091">
    <property type="entry name" value="Acyl-CoA_Oxase/DH_mid-dom"/>
</dbReference>
<dbReference type="AlphaFoldDB" id="A0AAU1M2X9"/>
<evidence type="ECO:0000256" key="3">
    <source>
        <dbReference type="ARBA" id="ARBA00022630"/>
    </source>
</evidence>
<dbReference type="EMBL" id="CP108169">
    <property type="protein sequence ID" value="WTQ77737.1"/>
    <property type="molecule type" value="Genomic_DNA"/>
</dbReference>
<evidence type="ECO:0000256" key="6">
    <source>
        <dbReference type="RuleBase" id="RU362125"/>
    </source>
</evidence>
<dbReference type="InterPro" id="IPR046373">
    <property type="entry name" value="Acyl-CoA_Oxase/DH_mid-dom_sf"/>
</dbReference>
<dbReference type="InterPro" id="IPR013786">
    <property type="entry name" value="AcylCoA_DH/ox_N"/>
</dbReference>
<name>A0AAU1M2X9_9ACTN</name>
<dbReference type="Pfam" id="PF00441">
    <property type="entry name" value="Acyl-CoA_dh_1"/>
    <property type="match status" value="1"/>
</dbReference>
<evidence type="ECO:0000256" key="4">
    <source>
        <dbReference type="ARBA" id="ARBA00022827"/>
    </source>
</evidence>
<dbReference type="Gene3D" id="1.10.540.10">
    <property type="entry name" value="Acyl-CoA dehydrogenase/oxidase, N-terminal domain"/>
    <property type="match status" value="1"/>
</dbReference>
<comment type="cofactor">
    <cofactor evidence="1 6">
        <name>FAD</name>
        <dbReference type="ChEBI" id="CHEBI:57692"/>
    </cofactor>
</comment>
<dbReference type="SUPFAM" id="SSF56645">
    <property type="entry name" value="Acyl-CoA dehydrogenase NM domain-like"/>
    <property type="match status" value="1"/>
</dbReference>
<dbReference type="FunFam" id="2.40.110.10:FF:000011">
    <property type="entry name" value="Acyl-CoA dehydrogenase FadE34"/>
    <property type="match status" value="1"/>
</dbReference>
<dbReference type="Gene3D" id="1.20.140.10">
    <property type="entry name" value="Butyryl-CoA Dehydrogenase, subunit A, domain 3"/>
    <property type="match status" value="1"/>
</dbReference>
<dbReference type="InterPro" id="IPR009100">
    <property type="entry name" value="AcylCoA_DH/oxidase_NM_dom_sf"/>
</dbReference>
<keyword evidence="4 6" id="KW-0274">FAD</keyword>
<dbReference type="Pfam" id="PF02770">
    <property type="entry name" value="Acyl-CoA_dh_M"/>
    <property type="match status" value="1"/>
</dbReference>
<dbReference type="SUPFAM" id="SSF47203">
    <property type="entry name" value="Acyl-CoA dehydrogenase C-terminal domain-like"/>
    <property type="match status" value="1"/>
</dbReference>
<dbReference type="InterPro" id="IPR052161">
    <property type="entry name" value="Mycobact_Acyl-CoA_DH"/>
</dbReference>
<dbReference type="Gene3D" id="2.40.110.10">
    <property type="entry name" value="Butyryl-CoA Dehydrogenase, subunit A, domain 2"/>
    <property type="match status" value="1"/>
</dbReference>
<comment type="similarity">
    <text evidence="2 6">Belongs to the acyl-CoA dehydrogenase family.</text>
</comment>
<reference evidence="10" key="1">
    <citation type="submission" date="2022-10" db="EMBL/GenBank/DDBJ databases">
        <title>The complete genomes of actinobacterial strains from the NBC collection.</title>
        <authorList>
            <person name="Joergensen T.S."/>
            <person name="Alvarez Arevalo M."/>
            <person name="Sterndorff E.B."/>
            <person name="Faurdal D."/>
            <person name="Vuksanovic O."/>
            <person name="Mourched A.-S."/>
            <person name="Charusanti P."/>
            <person name="Shaw S."/>
            <person name="Blin K."/>
            <person name="Weber T."/>
        </authorList>
    </citation>
    <scope>NUCLEOTIDE SEQUENCE</scope>
    <source>
        <strain evidence="10">NBC_00148</strain>
    </source>
</reference>
<dbReference type="GO" id="GO:0005886">
    <property type="term" value="C:plasma membrane"/>
    <property type="evidence" value="ECO:0007669"/>
    <property type="project" value="TreeGrafter"/>
</dbReference>
<dbReference type="PANTHER" id="PTHR43292">
    <property type="entry name" value="ACYL-COA DEHYDROGENASE"/>
    <property type="match status" value="1"/>
</dbReference>
<evidence type="ECO:0000256" key="5">
    <source>
        <dbReference type="ARBA" id="ARBA00023002"/>
    </source>
</evidence>
<gene>
    <name evidence="10" type="ORF">OG222_33395</name>
</gene>
<sequence length="395" mass="42862">MRLETSPELDAFRDRVRAFIAERAPGVKRRTGVRAPEPEQIPAIRAWTAALFEAGYLGADWPQEYGGRPDASLEQAFVVAEEIARARTWDPIGAGPLAANALIEFGTDAQRARFLPRIRSAEHIWCQLFSEPGAGSDLAGLATRARREGDEYVIDGQKVWTTNGQYADMGYLLARTDPDAPKHRGITAFALDMNTPGVDVRPLREITGTEDFNEVFLDQVRVPADCVIGEVNNGWRVANSSLGHERSGVAARGADLLRQLDDLLELADGARFAGRPALQDGAVRQRLGGLATDIHVADLMSKAAQSRMVHGTEDPADAPLVKIFFSETNLAAAETGVALQGPEGVLVEGDPRAADNGWWQDAFLYARAYTIAGGANEVLRNVVAERALGLPRESR</sequence>
<evidence type="ECO:0000259" key="7">
    <source>
        <dbReference type="Pfam" id="PF00441"/>
    </source>
</evidence>
<dbReference type="PANTHER" id="PTHR43292:SF4">
    <property type="entry name" value="ACYL-COA DEHYDROGENASE FADE34"/>
    <property type="match status" value="1"/>
</dbReference>
<dbReference type="InterPro" id="IPR036250">
    <property type="entry name" value="AcylCo_DH-like_C"/>
</dbReference>
<dbReference type="GO" id="GO:0016627">
    <property type="term" value="F:oxidoreductase activity, acting on the CH-CH group of donors"/>
    <property type="evidence" value="ECO:0007669"/>
    <property type="project" value="InterPro"/>
</dbReference>
<accession>A0AAU1M2X9</accession>
<evidence type="ECO:0000313" key="10">
    <source>
        <dbReference type="EMBL" id="WTQ77737.1"/>
    </source>
</evidence>
<dbReference type="Pfam" id="PF02771">
    <property type="entry name" value="Acyl-CoA_dh_N"/>
    <property type="match status" value="1"/>
</dbReference>
<evidence type="ECO:0000256" key="2">
    <source>
        <dbReference type="ARBA" id="ARBA00009347"/>
    </source>
</evidence>
<protein>
    <submittedName>
        <fullName evidence="10">Acyl-CoA dehydrogenase family protein</fullName>
    </submittedName>
</protein>
<evidence type="ECO:0000259" key="9">
    <source>
        <dbReference type="Pfam" id="PF02771"/>
    </source>
</evidence>
<dbReference type="GO" id="GO:0050660">
    <property type="term" value="F:flavin adenine dinucleotide binding"/>
    <property type="evidence" value="ECO:0007669"/>
    <property type="project" value="InterPro"/>
</dbReference>
<organism evidence="10">
    <name type="scientific">Streptomyces sp. NBC_00148</name>
    <dbReference type="NCBI Taxonomy" id="2903626"/>
    <lineage>
        <taxon>Bacteria</taxon>
        <taxon>Bacillati</taxon>
        <taxon>Actinomycetota</taxon>
        <taxon>Actinomycetes</taxon>
        <taxon>Kitasatosporales</taxon>
        <taxon>Streptomycetaceae</taxon>
        <taxon>Streptomyces</taxon>
    </lineage>
</organism>
<proteinExistence type="inferred from homology"/>
<dbReference type="InterPro" id="IPR009075">
    <property type="entry name" value="AcylCo_DH/oxidase_C"/>
</dbReference>
<dbReference type="InterPro" id="IPR037069">
    <property type="entry name" value="AcylCoA_DH/ox_N_sf"/>
</dbReference>
<feature type="domain" description="Acyl-CoA oxidase/dehydrogenase middle" evidence="8">
    <location>
        <begin position="126"/>
        <end position="220"/>
    </location>
</feature>
<feature type="domain" description="Acyl-CoA dehydrogenase/oxidase C-terminal" evidence="7">
    <location>
        <begin position="232"/>
        <end position="387"/>
    </location>
</feature>
<keyword evidence="3 6" id="KW-0285">Flavoprotein</keyword>
<feature type="domain" description="Acyl-CoA dehydrogenase/oxidase N-terminal" evidence="9">
    <location>
        <begin position="6"/>
        <end position="121"/>
    </location>
</feature>
<keyword evidence="5 6" id="KW-0560">Oxidoreductase</keyword>
<evidence type="ECO:0000259" key="8">
    <source>
        <dbReference type="Pfam" id="PF02770"/>
    </source>
</evidence>